<dbReference type="FunFam" id="1.10.3730.20:FF:000001">
    <property type="entry name" value="Quaternary ammonium compound resistance transporter SugE"/>
    <property type="match status" value="1"/>
</dbReference>
<feature type="transmembrane region" description="Helical" evidence="8">
    <location>
        <begin position="105"/>
        <end position="123"/>
    </location>
</feature>
<dbReference type="STRING" id="112413.SAMN05421854_104174"/>
<evidence type="ECO:0000256" key="3">
    <source>
        <dbReference type="ARBA" id="ARBA00022475"/>
    </source>
</evidence>
<keyword evidence="2" id="KW-0813">Transport</keyword>
<evidence type="ECO:0000313" key="10">
    <source>
        <dbReference type="EMBL" id="SFP13946.1"/>
    </source>
</evidence>
<dbReference type="RefSeq" id="WP_067583278.1">
    <property type="nucleotide sequence ID" value="NZ_FOWC01000004.1"/>
</dbReference>
<dbReference type="InterPro" id="IPR000390">
    <property type="entry name" value="Small_drug/metabolite_transptr"/>
</dbReference>
<dbReference type="SUPFAM" id="SSF103481">
    <property type="entry name" value="Multidrug resistance efflux transporter EmrE"/>
    <property type="match status" value="1"/>
</dbReference>
<sequence length="134" mass="13708">MSVQSEAAPVSTPEKSQTTRRAWGILLFAGVCEIAFAVSTDGSRGFTNLPWSIATVITAAATIFTLSLALRTIDVGVGYAVWTGIGASGAAIFGAIIFGESLGPLRILFLAVIITGVICLKLAGGSTESAKADD</sequence>
<gene>
    <name evidence="9" type="ORF">G3I59_19445</name>
    <name evidence="10" type="ORF">SAMN05421854_104174</name>
</gene>
<feature type="transmembrane region" description="Helical" evidence="8">
    <location>
        <begin position="77"/>
        <end position="99"/>
    </location>
</feature>
<name>A0A1I5MXW2_9PSEU</name>
<dbReference type="InterPro" id="IPR037185">
    <property type="entry name" value="EmrE-like"/>
</dbReference>
<keyword evidence="12" id="KW-1185">Reference proteome</keyword>
<dbReference type="EMBL" id="JAAGNC010000094">
    <property type="protein sequence ID" value="NEC57709.1"/>
    <property type="molecule type" value="Genomic_DNA"/>
</dbReference>
<evidence type="ECO:0000256" key="7">
    <source>
        <dbReference type="RuleBase" id="RU003942"/>
    </source>
</evidence>
<comment type="similarity">
    <text evidence="7">Belongs to the drug/metabolite transporter (DMT) superfamily. Small multidrug resistance (SMR) (TC 2.A.7.1) family.</text>
</comment>
<dbReference type="GO" id="GO:0005886">
    <property type="term" value="C:plasma membrane"/>
    <property type="evidence" value="ECO:0007669"/>
    <property type="project" value="UniProtKB-SubCell"/>
</dbReference>
<protein>
    <submittedName>
        <fullName evidence="9">Multidrug efflux SMR transporter</fullName>
    </submittedName>
    <submittedName>
        <fullName evidence="10">Quaternary ammonium compound-resistance protein SugE</fullName>
    </submittedName>
</protein>
<comment type="subcellular location">
    <subcellularLocation>
        <location evidence="1 7">Cell membrane</location>
        <topology evidence="1 7">Multi-pass membrane protein</topology>
    </subcellularLocation>
</comment>
<organism evidence="10 11">
    <name type="scientific">Amycolatopsis rubida</name>
    <dbReference type="NCBI Taxonomy" id="112413"/>
    <lineage>
        <taxon>Bacteria</taxon>
        <taxon>Bacillati</taxon>
        <taxon>Actinomycetota</taxon>
        <taxon>Actinomycetes</taxon>
        <taxon>Pseudonocardiales</taxon>
        <taxon>Pseudonocardiaceae</taxon>
        <taxon>Amycolatopsis</taxon>
    </lineage>
</organism>
<evidence type="ECO:0000256" key="8">
    <source>
        <dbReference type="SAM" id="Phobius"/>
    </source>
</evidence>
<reference evidence="9 12" key="2">
    <citation type="submission" date="2020-01" db="EMBL/GenBank/DDBJ databases">
        <title>Insect and environment-associated Actinomycetes.</title>
        <authorList>
            <person name="Currrie C."/>
            <person name="Chevrette M."/>
            <person name="Carlson C."/>
            <person name="Stubbendieck R."/>
            <person name="Wendt-Pienkowski E."/>
        </authorList>
    </citation>
    <scope>NUCLEOTIDE SEQUENCE [LARGE SCALE GENOMIC DNA]</scope>
    <source>
        <strain evidence="9 12">SID8386</strain>
    </source>
</reference>
<keyword evidence="3" id="KW-1003">Cell membrane</keyword>
<evidence type="ECO:0000313" key="12">
    <source>
        <dbReference type="Proteomes" id="UP000470404"/>
    </source>
</evidence>
<dbReference type="Proteomes" id="UP000470404">
    <property type="component" value="Unassembled WGS sequence"/>
</dbReference>
<dbReference type="EMBL" id="FOWC01000004">
    <property type="protein sequence ID" value="SFP13946.1"/>
    <property type="molecule type" value="Genomic_DNA"/>
</dbReference>
<proteinExistence type="inferred from homology"/>
<evidence type="ECO:0000256" key="1">
    <source>
        <dbReference type="ARBA" id="ARBA00004651"/>
    </source>
</evidence>
<evidence type="ECO:0000256" key="6">
    <source>
        <dbReference type="ARBA" id="ARBA00023136"/>
    </source>
</evidence>
<keyword evidence="5 8" id="KW-1133">Transmembrane helix</keyword>
<dbReference type="OrthoDB" id="21828at2"/>
<reference evidence="10 11" key="1">
    <citation type="submission" date="2016-10" db="EMBL/GenBank/DDBJ databases">
        <authorList>
            <person name="de Groot N.N."/>
        </authorList>
    </citation>
    <scope>NUCLEOTIDE SEQUENCE [LARGE SCALE GENOMIC DNA]</scope>
    <source>
        <strain evidence="10 11">DSM 44637</strain>
    </source>
</reference>
<evidence type="ECO:0000256" key="4">
    <source>
        <dbReference type="ARBA" id="ARBA00022692"/>
    </source>
</evidence>
<evidence type="ECO:0000313" key="11">
    <source>
        <dbReference type="Proteomes" id="UP000199137"/>
    </source>
</evidence>
<dbReference type="Pfam" id="PF00893">
    <property type="entry name" value="Multi_Drug_Res"/>
    <property type="match status" value="1"/>
</dbReference>
<dbReference type="InterPro" id="IPR045324">
    <property type="entry name" value="Small_multidrug_res"/>
</dbReference>
<evidence type="ECO:0000256" key="5">
    <source>
        <dbReference type="ARBA" id="ARBA00022989"/>
    </source>
</evidence>
<accession>A0A1I5MXW2</accession>
<keyword evidence="4 7" id="KW-0812">Transmembrane</keyword>
<keyword evidence="6 8" id="KW-0472">Membrane</keyword>
<dbReference type="Gene3D" id="1.10.3730.20">
    <property type="match status" value="1"/>
</dbReference>
<dbReference type="Proteomes" id="UP000199137">
    <property type="component" value="Unassembled WGS sequence"/>
</dbReference>
<dbReference type="PANTHER" id="PTHR30561">
    <property type="entry name" value="SMR FAMILY PROTON-DEPENDENT DRUG EFFLUX TRANSPORTER SUGE"/>
    <property type="match status" value="1"/>
</dbReference>
<evidence type="ECO:0000256" key="2">
    <source>
        <dbReference type="ARBA" id="ARBA00022448"/>
    </source>
</evidence>
<feature type="transmembrane region" description="Helical" evidence="8">
    <location>
        <begin position="51"/>
        <end position="70"/>
    </location>
</feature>
<evidence type="ECO:0000313" key="9">
    <source>
        <dbReference type="EMBL" id="NEC57709.1"/>
    </source>
</evidence>
<feature type="transmembrane region" description="Helical" evidence="8">
    <location>
        <begin position="21"/>
        <end position="39"/>
    </location>
</feature>
<dbReference type="GO" id="GO:0022857">
    <property type="term" value="F:transmembrane transporter activity"/>
    <property type="evidence" value="ECO:0007669"/>
    <property type="project" value="InterPro"/>
</dbReference>
<dbReference type="PANTHER" id="PTHR30561:SF0">
    <property type="entry name" value="GUANIDINIUM EXPORTER"/>
    <property type="match status" value="1"/>
</dbReference>
<dbReference type="AlphaFoldDB" id="A0A1I5MXW2"/>